<reference evidence="22" key="1">
    <citation type="submission" date="2021-01" db="EMBL/GenBank/DDBJ databases">
        <authorList>
            <person name="Corre E."/>
            <person name="Pelletier E."/>
            <person name="Niang G."/>
            <person name="Scheremetjew M."/>
            <person name="Finn R."/>
            <person name="Kale V."/>
            <person name="Holt S."/>
            <person name="Cochrane G."/>
            <person name="Meng A."/>
            <person name="Brown T."/>
            <person name="Cohen L."/>
        </authorList>
    </citation>
    <scope>NUCLEOTIDE SEQUENCE</scope>
    <source>
        <strain evidence="22">Clade-D-RCC2572</strain>
    </source>
</reference>
<evidence type="ECO:0000256" key="13">
    <source>
        <dbReference type="ARBA" id="ARBA00023004"/>
    </source>
</evidence>
<dbReference type="Pfam" id="PF00173">
    <property type="entry name" value="Cyt-b5"/>
    <property type="match status" value="1"/>
</dbReference>
<dbReference type="GO" id="GO:0034975">
    <property type="term" value="P:protein folding in endoplasmic reticulum"/>
    <property type="evidence" value="ECO:0007669"/>
    <property type="project" value="InterPro"/>
</dbReference>
<name>A0A7S0PSI9_9CHLO</name>
<evidence type="ECO:0000256" key="16">
    <source>
        <dbReference type="ARBA" id="ARBA00023180"/>
    </source>
</evidence>
<dbReference type="InterPro" id="IPR007266">
    <property type="entry name" value="Ero1"/>
</dbReference>
<dbReference type="GO" id="GO:0015035">
    <property type="term" value="F:protein-disulfide reductase activity"/>
    <property type="evidence" value="ECO:0007669"/>
    <property type="project" value="InterPro"/>
</dbReference>
<keyword evidence="10" id="KW-0274">FAD</keyword>
<feature type="domain" description="Cytochrome b5 heme-binding" evidence="21">
    <location>
        <begin position="1062"/>
        <end position="1135"/>
    </location>
</feature>
<dbReference type="SUPFAM" id="SSF110019">
    <property type="entry name" value="ERO1-like"/>
    <property type="match status" value="1"/>
</dbReference>
<dbReference type="Gene3D" id="3.10.120.10">
    <property type="entry name" value="Cytochrome b5-like heme/steroid binding domain"/>
    <property type="match status" value="1"/>
</dbReference>
<dbReference type="Pfam" id="PF00890">
    <property type="entry name" value="FAD_binding_2"/>
    <property type="match status" value="1"/>
</dbReference>
<evidence type="ECO:0000256" key="17">
    <source>
        <dbReference type="ARBA" id="ARBA00023284"/>
    </source>
</evidence>
<evidence type="ECO:0000256" key="6">
    <source>
        <dbReference type="ARBA" id="ARBA00022630"/>
    </source>
</evidence>
<evidence type="ECO:0000313" key="22">
    <source>
        <dbReference type="EMBL" id="CAD8588191.1"/>
    </source>
</evidence>
<dbReference type="InterPro" id="IPR010960">
    <property type="entry name" value="Flavocytochrome_c"/>
</dbReference>
<dbReference type="PROSITE" id="PS50255">
    <property type="entry name" value="CYTOCHROME_B5_2"/>
    <property type="match status" value="1"/>
</dbReference>
<keyword evidence="6" id="KW-0285">Flavoprotein</keyword>
<dbReference type="InterPro" id="IPR036400">
    <property type="entry name" value="Cyt_B5-like_heme/steroid_sf"/>
</dbReference>
<evidence type="ECO:0000256" key="8">
    <source>
        <dbReference type="ARBA" id="ARBA00022729"/>
    </source>
</evidence>
<sequence length="1135" mass="122872">MMKMKMKIKINHQPRWVSSSSSSSLHGAVGDAACDVEDVENANEAQLHSILNELTNTTYFRLFQVDLKRTCKFWGKAGAAVDASAGDVGDEEPKCATGFGAAADAFGADASSSSASSFTSKAPPKTMCSLDLESKDGKGMLWSPTTSIVDRTISKPEASALAHKGAAEADCSDEELPTFWTDMCHKFTPGEQTEFVNLQLNPERWTGYNGSHVWRAIYEENCLKSALSVDDMCYEERVLYRLLSGMHASINIHIALHSKPPKRASGETEWASDIKKFMDLFAEHPDRLKNLHFSFVVLLRALRKAAPALAKMDVRIGQDEREDAHTQALMNRLLESHILSSCRDVFGAFDEKSLFKDVQSTLNAESGSVDRVFDPSQELAPISLKTQFKDIFLNISEVMDCISCQKCKLHGKLQLLGLGTALKVLLLPEDMLESSLNKQEVVALINTIAKFSHAIRSVPILLNEARLENVKNAKANTGGFSVTSPKPGASATPLEAAIHATATYVKSGVLNRDSEVAIIDAVLREDPKVLVLAKYYAENMPLRFIEHALRTLGLSPLRMREGDEHVDAIVVGGGLAGLTAALTVLDRGGRVVLIEKESFIGGNSQWASSGINGVIKTSFDQNADSEEAYTDDCEKSSYGNGNGAADLDPETVEHIPTLTSRAGQTIEWLRRRVGADLSLLSQLGGHSYARTYRPTEGMAGSSLVFSLKGKCEEYADSGRFKVVKKARVSDIITDADGHVAGVRWVPSDGTKGGGEINSRNVLLATGGYSNDRHGDDALLTKYAPQLTKFATTNTKGTTGDGHKLAFKLGAGAVDMQRVQVHPTGFINPDDESADTKTLAAELLRGAGGILLTRSGARFANELGTRDYVSARMQEEDPSKLDFVLLLNEKAASEANKHVPLYMKKNLLKKFDSLPQLTGWMAARGSIDELVLSSTLQRYNADAQNGRDAFNKTFFPNAPFDVSGPFYAGRVTPVVHYTMGGVKVDNTGRVLRPDGSQIVGLYAAGEIIGGVHGKNRLGGNALTECAVFGRLVGEDVVVDSSTPTTTTTMTASAPVQQPTKSEFKDVSAIELAKHASADDCWVALYGQVYDFTDFLEDHPAGAEAILKYGGTDGTAIFEAVHSRNMLDDFEPIGRLV</sequence>
<dbReference type="NCBIfam" id="TIGR01813">
    <property type="entry name" value="flavo_cyto_c"/>
    <property type="match status" value="1"/>
</dbReference>
<dbReference type="InterPro" id="IPR027477">
    <property type="entry name" value="Succ_DH/fumarate_Rdtase_cat_sf"/>
</dbReference>
<dbReference type="PROSITE" id="PS00191">
    <property type="entry name" value="CYTOCHROME_B5_1"/>
    <property type="match status" value="1"/>
</dbReference>
<keyword evidence="14" id="KW-0472">Membrane</keyword>
<dbReference type="GO" id="GO:0016156">
    <property type="term" value="F:fumarate reductase (NADH) activity"/>
    <property type="evidence" value="ECO:0007669"/>
    <property type="project" value="UniProtKB-EC"/>
</dbReference>
<evidence type="ECO:0000256" key="15">
    <source>
        <dbReference type="ARBA" id="ARBA00023157"/>
    </source>
</evidence>
<evidence type="ECO:0000256" key="1">
    <source>
        <dbReference type="ARBA" id="ARBA00001974"/>
    </source>
</evidence>
<comment type="subcellular location">
    <subcellularLocation>
        <location evidence="2">Endoplasmic reticulum membrane</location>
        <topology evidence="2">Peripheral membrane protein</topology>
        <orientation evidence="2">Lumenal side</orientation>
    </subcellularLocation>
</comment>
<accession>A0A7S0PSI9</accession>
<keyword evidence="5" id="KW-0349">Heme</keyword>
<evidence type="ECO:0000256" key="11">
    <source>
        <dbReference type="ARBA" id="ARBA00022982"/>
    </source>
</evidence>
<evidence type="ECO:0000256" key="20">
    <source>
        <dbReference type="ARBA" id="ARBA00077246"/>
    </source>
</evidence>
<dbReference type="GO" id="GO:0005789">
    <property type="term" value="C:endoplasmic reticulum membrane"/>
    <property type="evidence" value="ECO:0007669"/>
    <property type="project" value="UniProtKB-SubCell"/>
</dbReference>
<dbReference type="GO" id="GO:0071949">
    <property type="term" value="F:FAD binding"/>
    <property type="evidence" value="ECO:0007669"/>
    <property type="project" value="InterPro"/>
</dbReference>
<evidence type="ECO:0000256" key="9">
    <source>
        <dbReference type="ARBA" id="ARBA00022824"/>
    </source>
</evidence>
<evidence type="ECO:0000259" key="21">
    <source>
        <dbReference type="PROSITE" id="PS50255"/>
    </source>
</evidence>
<dbReference type="GO" id="GO:0046872">
    <property type="term" value="F:metal ion binding"/>
    <property type="evidence" value="ECO:0007669"/>
    <property type="project" value="UniProtKB-KW"/>
</dbReference>
<dbReference type="SMART" id="SM01117">
    <property type="entry name" value="Cyt-b5"/>
    <property type="match status" value="1"/>
</dbReference>
<comment type="cofactor">
    <cofactor evidence="1">
        <name>FAD</name>
        <dbReference type="ChEBI" id="CHEBI:57692"/>
    </cofactor>
</comment>
<evidence type="ECO:0000256" key="7">
    <source>
        <dbReference type="ARBA" id="ARBA00022723"/>
    </source>
</evidence>
<dbReference type="FunFam" id="3.90.700.10:FF:000007">
    <property type="entry name" value="NADH-dependent fumarate reductase"/>
    <property type="match status" value="1"/>
</dbReference>
<dbReference type="GO" id="GO:0020037">
    <property type="term" value="F:heme binding"/>
    <property type="evidence" value="ECO:0007669"/>
    <property type="project" value="InterPro"/>
</dbReference>
<keyword evidence="4" id="KW-0813">Transport</keyword>
<dbReference type="SUPFAM" id="SSF55856">
    <property type="entry name" value="Cytochrome b5-like heme/steroid binding domain"/>
    <property type="match status" value="1"/>
</dbReference>
<dbReference type="EC" id="1.3.1.6" evidence="19"/>
<keyword evidence="13" id="KW-0408">Iron</keyword>
<dbReference type="InterPro" id="IPR018506">
    <property type="entry name" value="Cyt_B5_heme-BS"/>
</dbReference>
<dbReference type="SUPFAM" id="SSF56425">
    <property type="entry name" value="Succinate dehydrogenase/fumarate reductase flavoprotein, catalytic domain"/>
    <property type="match status" value="1"/>
</dbReference>
<dbReference type="Gene3D" id="3.90.700.10">
    <property type="entry name" value="Succinate dehydrogenase/fumarate reductase flavoprotein, catalytic domain"/>
    <property type="match status" value="1"/>
</dbReference>
<keyword evidence="9" id="KW-0256">Endoplasmic reticulum</keyword>
<evidence type="ECO:0000256" key="14">
    <source>
        <dbReference type="ARBA" id="ARBA00023136"/>
    </source>
</evidence>
<keyword evidence="17" id="KW-0676">Redox-active center</keyword>
<dbReference type="Gene3D" id="3.50.50.60">
    <property type="entry name" value="FAD/NAD(P)-binding domain"/>
    <property type="match status" value="1"/>
</dbReference>
<evidence type="ECO:0000256" key="3">
    <source>
        <dbReference type="ARBA" id="ARBA00008277"/>
    </source>
</evidence>
<dbReference type="PANTHER" id="PTHR43400:SF7">
    <property type="entry name" value="FAD-DEPENDENT OXIDOREDUCTASE 2 FAD BINDING DOMAIN-CONTAINING PROTEIN"/>
    <property type="match status" value="1"/>
</dbReference>
<dbReference type="GO" id="GO:0016972">
    <property type="term" value="F:thiol oxidase activity"/>
    <property type="evidence" value="ECO:0007669"/>
    <property type="project" value="InterPro"/>
</dbReference>
<evidence type="ECO:0000256" key="12">
    <source>
        <dbReference type="ARBA" id="ARBA00023002"/>
    </source>
</evidence>
<gene>
    <name evidence="22" type="ORF">OMED0929_LOCUS6833</name>
</gene>
<dbReference type="InterPro" id="IPR003953">
    <property type="entry name" value="FAD-dep_OxRdtase_2_FAD-bd"/>
</dbReference>
<dbReference type="GO" id="GO:0010181">
    <property type="term" value="F:FMN binding"/>
    <property type="evidence" value="ECO:0007669"/>
    <property type="project" value="InterPro"/>
</dbReference>
<dbReference type="AlphaFoldDB" id="A0A7S0PSI9"/>
<keyword evidence="15" id="KW-1015">Disulfide bond</keyword>
<keyword evidence="7" id="KW-0479">Metal-binding</keyword>
<keyword evidence="8" id="KW-0732">Signal</keyword>
<evidence type="ECO:0000256" key="10">
    <source>
        <dbReference type="ARBA" id="ARBA00022827"/>
    </source>
</evidence>
<evidence type="ECO:0000256" key="2">
    <source>
        <dbReference type="ARBA" id="ARBA00004367"/>
    </source>
</evidence>
<evidence type="ECO:0000256" key="19">
    <source>
        <dbReference type="ARBA" id="ARBA00067004"/>
    </source>
</evidence>
<keyword evidence="16" id="KW-0325">Glycoprotein</keyword>
<dbReference type="EMBL" id="HBEW01008089">
    <property type="protein sequence ID" value="CAD8588191.1"/>
    <property type="molecule type" value="Transcribed_RNA"/>
</dbReference>
<evidence type="ECO:0000256" key="4">
    <source>
        <dbReference type="ARBA" id="ARBA00022448"/>
    </source>
</evidence>
<dbReference type="InterPro" id="IPR037192">
    <property type="entry name" value="ERO1-like_sf"/>
</dbReference>
<dbReference type="Pfam" id="PF04137">
    <property type="entry name" value="ERO1"/>
    <property type="match status" value="1"/>
</dbReference>
<keyword evidence="11" id="KW-0249">Electron transport</keyword>
<dbReference type="InterPro" id="IPR050315">
    <property type="entry name" value="FAD-oxidoreductase_2"/>
</dbReference>
<comment type="similarity">
    <text evidence="3">Belongs to the EROs family.</text>
</comment>
<evidence type="ECO:0000256" key="5">
    <source>
        <dbReference type="ARBA" id="ARBA00022617"/>
    </source>
</evidence>
<dbReference type="SUPFAM" id="SSF51905">
    <property type="entry name" value="FAD/NAD(P)-binding domain"/>
    <property type="match status" value="1"/>
</dbReference>
<protein>
    <recommendedName>
        <fullName evidence="19">fumarate reductase (NADH)</fullName>
        <ecNumber evidence="19">1.3.1.6</ecNumber>
    </recommendedName>
    <alternativeName>
        <fullName evidence="20">NADH-dependent fumarate reductase</fullName>
    </alternativeName>
</protein>
<keyword evidence="12" id="KW-0560">Oxidoreductase</keyword>
<proteinExistence type="inferred from homology"/>
<comment type="catalytic activity">
    <reaction evidence="18">
        <text>succinate + NAD(+) = fumarate + NADH + H(+)</text>
        <dbReference type="Rhea" id="RHEA:18281"/>
        <dbReference type="ChEBI" id="CHEBI:15378"/>
        <dbReference type="ChEBI" id="CHEBI:29806"/>
        <dbReference type="ChEBI" id="CHEBI:30031"/>
        <dbReference type="ChEBI" id="CHEBI:57540"/>
        <dbReference type="ChEBI" id="CHEBI:57945"/>
        <dbReference type="EC" id="1.3.1.6"/>
    </reaction>
</comment>
<dbReference type="InterPro" id="IPR001199">
    <property type="entry name" value="Cyt_B5-like_heme/steroid-bd"/>
</dbReference>
<organism evidence="22">
    <name type="scientific">Ostreococcus mediterraneus</name>
    <dbReference type="NCBI Taxonomy" id="1486918"/>
    <lineage>
        <taxon>Eukaryota</taxon>
        <taxon>Viridiplantae</taxon>
        <taxon>Chlorophyta</taxon>
        <taxon>Mamiellophyceae</taxon>
        <taxon>Mamiellales</taxon>
        <taxon>Bathycoccaceae</taxon>
        <taxon>Ostreococcus</taxon>
    </lineage>
</organism>
<dbReference type="PANTHER" id="PTHR43400">
    <property type="entry name" value="FUMARATE REDUCTASE"/>
    <property type="match status" value="1"/>
</dbReference>
<dbReference type="InterPro" id="IPR036188">
    <property type="entry name" value="FAD/NAD-bd_sf"/>
</dbReference>
<evidence type="ECO:0000256" key="18">
    <source>
        <dbReference type="ARBA" id="ARBA00050832"/>
    </source>
</evidence>